<proteinExistence type="inferred from homology"/>
<dbReference type="Proteomes" id="UP000051291">
    <property type="component" value="Unassembled WGS sequence"/>
</dbReference>
<dbReference type="EMBL" id="AYYZ01000011">
    <property type="protein sequence ID" value="KRM52988.1"/>
    <property type="molecule type" value="Genomic_DNA"/>
</dbReference>
<comment type="similarity">
    <text evidence="1">Belongs to the carbohydrate kinase pfkB family.</text>
</comment>
<comment type="caution">
    <text evidence="12">Lacks conserved residue(s) required for the propagation of feature annotation.</text>
</comment>
<name>A0A0R1ZR52_9LACO</name>
<dbReference type="InterPro" id="IPR011877">
    <property type="entry name" value="Ribokinase"/>
</dbReference>
<feature type="binding site" evidence="12">
    <location>
        <begin position="220"/>
        <end position="225"/>
    </location>
    <ligand>
        <name>ATP</name>
        <dbReference type="ChEBI" id="CHEBI:30616"/>
    </ligand>
</feature>
<evidence type="ECO:0000256" key="4">
    <source>
        <dbReference type="ARBA" id="ARBA00022679"/>
    </source>
</evidence>
<sequence>MNKVTVLGSLNVDTILQIPRLPQPGETLAMTDQRSAGGGKGANQAISAARSGAATSFIGKIGDDENGRMMLSFLKDAGINTEQVTVSSKGTGQAFIMLQESGENSIIIYGGANQEIKDADIENAREMIQSSDFIVTQFETPFDQATHAFKIAKEAGVVTVLNPAPAHKNVDPELLQNVDLITPNETEAEILTEIKVVDQITAHEAATRLQELGAKNVIITLGGKGAYFKTATEEKLVKAFKVHAIDTTAAGDTFLGALVSRLNKDFSNLEESIIYASKASSIAVQKVGAIPSIPTEAQVKAALEAEK</sequence>
<feature type="binding site" evidence="12">
    <location>
        <position position="246"/>
    </location>
    <ligand>
        <name>K(+)</name>
        <dbReference type="ChEBI" id="CHEBI:29103"/>
    </ligand>
</feature>
<feature type="binding site" evidence="12">
    <location>
        <position position="252"/>
    </location>
    <ligand>
        <name>substrate</name>
    </ligand>
</feature>
<keyword evidence="9 12" id="KW-0460">Magnesium</keyword>
<feature type="binding site" evidence="12">
    <location>
        <position position="288"/>
    </location>
    <ligand>
        <name>K(+)</name>
        <dbReference type="ChEBI" id="CHEBI:29103"/>
    </ligand>
</feature>
<evidence type="ECO:0000256" key="11">
    <source>
        <dbReference type="ARBA" id="ARBA00023277"/>
    </source>
</evidence>
<evidence type="ECO:0000256" key="12">
    <source>
        <dbReference type="HAMAP-Rule" id="MF_01987"/>
    </source>
</evidence>
<organism evidence="14 15">
    <name type="scientific">Ligilactobacillus araffinosus DSM 20653</name>
    <dbReference type="NCBI Taxonomy" id="1423820"/>
    <lineage>
        <taxon>Bacteria</taxon>
        <taxon>Bacillati</taxon>
        <taxon>Bacillota</taxon>
        <taxon>Bacilli</taxon>
        <taxon>Lactobacillales</taxon>
        <taxon>Lactobacillaceae</taxon>
        <taxon>Ligilactobacillus</taxon>
    </lineage>
</organism>
<dbReference type="SUPFAM" id="SSF53613">
    <property type="entry name" value="Ribokinase-like"/>
    <property type="match status" value="1"/>
</dbReference>
<dbReference type="Gene3D" id="3.40.1190.20">
    <property type="match status" value="1"/>
</dbReference>
<dbReference type="GO" id="GO:0004747">
    <property type="term" value="F:ribokinase activity"/>
    <property type="evidence" value="ECO:0007669"/>
    <property type="project" value="UniProtKB-UniRule"/>
</dbReference>
<evidence type="ECO:0000256" key="9">
    <source>
        <dbReference type="ARBA" id="ARBA00022842"/>
    </source>
</evidence>
<feature type="binding site" evidence="12">
    <location>
        <position position="292"/>
    </location>
    <ligand>
        <name>K(+)</name>
        <dbReference type="ChEBI" id="CHEBI:29103"/>
    </ligand>
</feature>
<keyword evidence="12" id="KW-0963">Cytoplasm</keyword>
<dbReference type="PANTHER" id="PTHR10584">
    <property type="entry name" value="SUGAR KINASE"/>
    <property type="match status" value="1"/>
</dbReference>
<dbReference type="EC" id="2.7.1.15" evidence="2 12"/>
<dbReference type="GO" id="GO:0005829">
    <property type="term" value="C:cytosol"/>
    <property type="evidence" value="ECO:0007669"/>
    <property type="project" value="TreeGrafter"/>
</dbReference>
<comment type="cofactor">
    <cofactor evidence="12">
        <name>Mg(2+)</name>
        <dbReference type="ChEBI" id="CHEBI:18420"/>
    </cofactor>
    <text evidence="12">Requires a divalent cation, most likely magnesium in vivo, as an electrophilic catalyst to aid phosphoryl group transfer. It is the chelate of the metal and the nucleotide that is the actual substrate.</text>
</comment>
<comment type="caution">
    <text evidence="14">The sequence shown here is derived from an EMBL/GenBank/DDBJ whole genome shotgun (WGS) entry which is preliminary data.</text>
</comment>
<comment type="similarity">
    <text evidence="12">Belongs to the carbohydrate kinase PfkB family. Ribokinase subfamily.</text>
</comment>
<dbReference type="RefSeq" id="WP_057826896.1">
    <property type="nucleotide sequence ID" value="NZ_AYYZ01000011.1"/>
</dbReference>
<evidence type="ECO:0000259" key="13">
    <source>
        <dbReference type="Pfam" id="PF00294"/>
    </source>
</evidence>
<keyword evidence="15" id="KW-1185">Reference proteome</keyword>
<accession>A0A0R1ZR52</accession>
<evidence type="ECO:0000256" key="5">
    <source>
        <dbReference type="ARBA" id="ARBA00022723"/>
    </source>
</evidence>
<keyword evidence="4 12" id="KW-0808">Transferase</keyword>
<comment type="subunit">
    <text evidence="12">Homodimer.</text>
</comment>
<feature type="domain" description="Carbohydrate kinase PfkB" evidence="13">
    <location>
        <begin position="1"/>
        <end position="295"/>
    </location>
</feature>
<evidence type="ECO:0000256" key="1">
    <source>
        <dbReference type="ARBA" id="ARBA00005380"/>
    </source>
</evidence>
<dbReference type="AlphaFoldDB" id="A0A0R1ZR52"/>
<evidence type="ECO:0000256" key="7">
    <source>
        <dbReference type="ARBA" id="ARBA00022777"/>
    </source>
</evidence>
<feature type="binding site" evidence="12">
    <location>
        <begin position="251"/>
        <end position="252"/>
    </location>
    <ligand>
        <name>ATP</name>
        <dbReference type="ChEBI" id="CHEBI:30616"/>
    </ligand>
</feature>
<dbReference type="InterPro" id="IPR002139">
    <property type="entry name" value="Ribo/fructo_kinase"/>
</dbReference>
<feature type="binding site" evidence="12">
    <location>
        <position position="248"/>
    </location>
    <ligand>
        <name>K(+)</name>
        <dbReference type="ChEBI" id="CHEBI:29103"/>
    </ligand>
</feature>
<keyword evidence="5 12" id="KW-0479">Metal-binding</keyword>
<keyword evidence="8 12" id="KW-0067">ATP-binding</keyword>
<evidence type="ECO:0000256" key="2">
    <source>
        <dbReference type="ARBA" id="ARBA00012035"/>
    </source>
</evidence>
<feature type="binding site" evidence="12">
    <location>
        <begin position="11"/>
        <end position="13"/>
    </location>
    <ligand>
        <name>substrate</name>
    </ligand>
</feature>
<dbReference type="STRING" id="1423820.FC64_GL000131"/>
<comment type="pathway">
    <text evidence="12">Carbohydrate metabolism; D-ribose degradation; D-ribose 5-phosphate from beta-D-ribopyranose: step 2/2.</text>
</comment>
<evidence type="ECO:0000256" key="8">
    <source>
        <dbReference type="ARBA" id="ARBA00022840"/>
    </source>
</evidence>
<feature type="binding site" evidence="12">
    <location>
        <begin position="39"/>
        <end position="43"/>
    </location>
    <ligand>
        <name>substrate</name>
    </ligand>
</feature>
<comment type="subcellular location">
    <subcellularLocation>
        <location evidence="12">Cytoplasm</location>
    </subcellularLocation>
</comment>
<evidence type="ECO:0000256" key="3">
    <source>
        <dbReference type="ARBA" id="ARBA00016943"/>
    </source>
</evidence>
<dbReference type="InterPro" id="IPR029056">
    <property type="entry name" value="Ribokinase-like"/>
</dbReference>
<dbReference type="GO" id="GO:0005524">
    <property type="term" value="F:ATP binding"/>
    <property type="evidence" value="ECO:0007669"/>
    <property type="project" value="UniProtKB-UniRule"/>
</dbReference>
<dbReference type="NCBIfam" id="TIGR02152">
    <property type="entry name" value="D_ribokin_bact"/>
    <property type="match status" value="1"/>
</dbReference>
<dbReference type="GeneID" id="29934574"/>
<dbReference type="PRINTS" id="PR00990">
    <property type="entry name" value="RIBOKINASE"/>
</dbReference>
<keyword evidence="7 12" id="KW-0418">Kinase</keyword>
<dbReference type="PROSITE" id="PS00584">
    <property type="entry name" value="PFKB_KINASES_2"/>
    <property type="match status" value="1"/>
</dbReference>
<protein>
    <recommendedName>
        <fullName evidence="3 12">Ribokinase</fullName>
        <shortName evidence="12">RK</shortName>
        <ecNumber evidence="2 12">2.7.1.15</ecNumber>
    </recommendedName>
</protein>
<evidence type="ECO:0000313" key="15">
    <source>
        <dbReference type="Proteomes" id="UP000051291"/>
    </source>
</evidence>
<dbReference type="InterPro" id="IPR011611">
    <property type="entry name" value="PfkB_dom"/>
</dbReference>
<feature type="binding site" evidence="12">
    <location>
        <position position="286"/>
    </location>
    <ligand>
        <name>K(+)</name>
        <dbReference type="ChEBI" id="CHEBI:29103"/>
    </ligand>
</feature>
<feature type="binding site" evidence="12">
    <location>
        <position position="139"/>
    </location>
    <ligand>
        <name>substrate</name>
    </ligand>
</feature>
<evidence type="ECO:0000256" key="6">
    <source>
        <dbReference type="ARBA" id="ARBA00022741"/>
    </source>
</evidence>
<evidence type="ECO:0000256" key="10">
    <source>
        <dbReference type="ARBA" id="ARBA00022958"/>
    </source>
</evidence>
<evidence type="ECO:0000313" key="14">
    <source>
        <dbReference type="EMBL" id="KRM52988.1"/>
    </source>
</evidence>
<dbReference type="GO" id="GO:0019303">
    <property type="term" value="P:D-ribose catabolic process"/>
    <property type="evidence" value="ECO:0007669"/>
    <property type="project" value="UniProtKB-UniRule"/>
</dbReference>
<feature type="binding site" evidence="12">
    <location>
        <position position="184"/>
    </location>
    <ligand>
        <name>ATP</name>
        <dbReference type="ChEBI" id="CHEBI:30616"/>
    </ligand>
</feature>
<comment type="catalytic activity">
    <reaction evidence="12">
        <text>D-ribose + ATP = D-ribose 5-phosphate + ADP + H(+)</text>
        <dbReference type="Rhea" id="RHEA:13697"/>
        <dbReference type="ChEBI" id="CHEBI:15378"/>
        <dbReference type="ChEBI" id="CHEBI:30616"/>
        <dbReference type="ChEBI" id="CHEBI:47013"/>
        <dbReference type="ChEBI" id="CHEBI:78346"/>
        <dbReference type="ChEBI" id="CHEBI:456216"/>
        <dbReference type="EC" id="2.7.1.15"/>
    </reaction>
</comment>
<dbReference type="UniPathway" id="UPA00916">
    <property type="reaction ID" value="UER00889"/>
</dbReference>
<dbReference type="PANTHER" id="PTHR10584:SF166">
    <property type="entry name" value="RIBOKINASE"/>
    <property type="match status" value="1"/>
</dbReference>
<dbReference type="Pfam" id="PF00294">
    <property type="entry name" value="PfkB"/>
    <property type="match status" value="1"/>
</dbReference>
<dbReference type="CDD" id="cd01174">
    <property type="entry name" value="ribokinase"/>
    <property type="match status" value="1"/>
</dbReference>
<keyword evidence="6 12" id="KW-0547">Nucleotide-binding</keyword>
<dbReference type="GO" id="GO:0046872">
    <property type="term" value="F:metal ion binding"/>
    <property type="evidence" value="ECO:0007669"/>
    <property type="project" value="UniProtKB-KW"/>
</dbReference>
<feature type="binding site" evidence="12">
    <location>
        <position position="283"/>
    </location>
    <ligand>
        <name>K(+)</name>
        <dbReference type="ChEBI" id="CHEBI:29103"/>
    </ligand>
</feature>
<reference evidence="14 15" key="1">
    <citation type="journal article" date="2015" name="Genome Announc.">
        <title>Expanding the biotechnology potential of lactobacilli through comparative genomics of 213 strains and associated genera.</title>
        <authorList>
            <person name="Sun Z."/>
            <person name="Harris H.M."/>
            <person name="McCann A."/>
            <person name="Guo C."/>
            <person name="Argimon S."/>
            <person name="Zhang W."/>
            <person name="Yang X."/>
            <person name="Jeffery I.B."/>
            <person name="Cooney J.C."/>
            <person name="Kagawa T.F."/>
            <person name="Liu W."/>
            <person name="Song Y."/>
            <person name="Salvetti E."/>
            <person name="Wrobel A."/>
            <person name="Rasinkangas P."/>
            <person name="Parkhill J."/>
            <person name="Rea M.C."/>
            <person name="O'Sullivan O."/>
            <person name="Ritari J."/>
            <person name="Douillard F.P."/>
            <person name="Paul Ross R."/>
            <person name="Yang R."/>
            <person name="Briner A.E."/>
            <person name="Felis G.E."/>
            <person name="de Vos W.M."/>
            <person name="Barrangou R."/>
            <person name="Klaenhammer T.R."/>
            <person name="Caufield P.W."/>
            <person name="Cui Y."/>
            <person name="Zhang H."/>
            <person name="O'Toole P.W."/>
        </authorList>
    </citation>
    <scope>NUCLEOTIDE SEQUENCE [LARGE SCALE GENOMIC DNA]</scope>
    <source>
        <strain evidence="14 15">DSM 20653</strain>
    </source>
</reference>
<comment type="activity regulation">
    <text evidence="12">Activated by a monovalent cation that binds near, but not in, the active site. The most likely occupant of the site in vivo is potassium. Ion binding induces a conformational change that may alter substrate affinity.</text>
</comment>
<dbReference type="InterPro" id="IPR002173">
    <property type="entry name" value="Carboh/pur_kinase_PfkB_CS"/>
</dbReference>
<comment type="function">
    <text evidence="12">Catalyzes the phosphorylation of ribose at O-5 in a reaction requiring ATP and magnesium. The resulting D-ribose-5-phosphate can then be used either for sythesis of nucleotides, histidine, and tryptophan, or as a component of the pentose phosphate pathway.</text>
</comment>
<keyword evidence="10 12" id="KW-0630">Potassium</keyword>
<dbReference type="HAMAP" id="MF_01987">
    <property type="entry name" value="Ribokinase"/>
    <property type="match status" value="1"/>
</dbReference>
<keyword evidence="11 12" id="KW-0119">Carbohydrate metabolism</keyword>
<gene>
    <name evidence="12" type="primary">rbsK</name>
    <name evidence="14" type="ORF">FC64_GL000131</name>
</gene>
<feature type="active site" description="Proton acceptor" evidence="12">
    <location>
        <position position="252"/>
    </location>
</feature>
<dbReference type="PATRIC" id="fig|1423820.4.peg.134"/>